<keyword evidence="21" id="KW-0046">Antibiotic resistance</keyword>
<evidence type="ECO:0000256" key="10">
    <source>
        <dbReference type="ARBA" id="ARBA00022645"/>
    </source>
</evidence>
<evidence type="ECO:0000256" key="1">
    <source>
        <dbReference type="ARBA" id="ARBA00002624"/>
    </source>
</evidence>
<dbReference type="InterPro" id="IPR012338">
    <property type="entry name" value="Beta-lactam/transpept-like"/>
</dbReference>
<dbReference type="PANTHER" id="PTHR32282:SF27">
    <property type="entry name" value="PENICILLIN-BINDING PROTEIN 1A"/>
    <property type="match status" value="1"/>
</dbReference>
<dbReference type="SUPFAM" id="SSF53955">
    <property type="entry name" value="Lysozyme-like"/>
    <property type="match status" value="1"/>
</dbReference>
<evidence type="ECO:0000313" key="32">
    <source>
        <dbReference type="EMBL" id="ALP54196.1"/>
    </source>
</evidence>
<dbReference type="GO" id="GO:0008955">
    <property type="term" value="F:peptidoglycan glycosyltransferase activity"/>
    <property type="evidence" value="ECO:0007669"/>
    <property type="project" value="UniProtKB-EC"/>
</dbReference>
<evidence type="ECO:0000256" key="8">
    <source>
        <dbReference type="ARBA" id="ARBA00022475"/>
    </source>
</evidence>
<dbReference type="GO" id="GO:0030288">
    <property type="term" value="C:outer membrane-bounded periplasmic space"/>
    <property type="evidence" value="ECO:0007669"/>
    <property type="project" value="TreeGrafter"/>
</dbReference>
<protein>
    <recommendedName>
        <fullName evidence="7">Penicillin-binding protein 1A</fullName>
        <ecNumber evidence="25">2.4.99.28</ecNumber>
        <ecNumber evidence="6">3.4.16.4</ecNumber>
    </recommendedName>
</protein>
<evidence type="ECO:0000259" key="29">
    <source>
        <dbReference type="Pfam" id="PF00905"/>
    </source>
</evidence>
<dbReference type="InterPro" id="IPR050396">
    <property type="entry name" value="Glycosyltr_51/Transpeptidase"/>
</dbReference>
<keyword evidence="18" id="KW-0573">Peptidoglycan synthesis</keyword>
<dbReference type="UniPathway" id="UPA00219"/>
<dbReference type="GO" id="GO:0046677">
    <property type="term" value="P:response to antibiotic"/>
    <property type="evidence" value="ECO:0007669"/>
    <property type="project" value="UniProtKB-KW"/>
</dbReference>
<evidence type="ECO:0000256" key="15">
    <source>
        <dbReference type="ARBA" id="ARBA00022801"/>
    </source>
</evidence>
<comment type="pathway">
    <text evidence="3">Cell wall biogenesis; peptidoglycan biosynthesis.</text>
</comment>
<evidence type="ECO:0000256" key="20">
    <source>
        <dbReference type="ARBA" id="ARBA00023136"/>
    </source>
</evidence>
<evidence type="ECO:0000256" key="26">
    <source>
        <dbReference type="ARBA" id="ARBA00049902"/>
    </source>
</evidence>
<dbReference type="GO" id="GO:0005886">
    <property type="term" value="C:plasma membrane"/>
    <property type="evidence" value="ECO:0007669"/>
    <property type="project" value="UniProtKB-SubCell"/>
</dbReference>
<evidence type="ECO:0000256" key="11">
    <source>
        <dbReference type="ARBA" id="ARBA00022670"/>
    </source>
</evidence>
<accession>A0A0S2TGF0</accession>
<evidence type="ECO:0000256" key="14">
    <source>
        <dbReference type="ARBA" id="ARBA00022692"/>
    </source>
</evidence>
<evidence type="ECO:0000256" key="23">
    <source>
        <dbReference type="ARBA" id="ARBA00023316"/>
    </source>
</evidence>
<dbReference type="GO" id="GO:0009252">
    <property type="term" value="P:peptidoglycan biosynthetic process"/>
    <property type="evidence" value="ECO:0007669"/>
    <property type="project" value="UniProtKB-UniPathway"/>
</dbReference>
<keyword evidence="10" id="KW-0121">Carboxypeptidase</keyword>
<organism evidence="32 33">
    <name type="scientific">Candidatus Tenderia electrophaga</name>
    <dbReference type="NCBI Taxonomy" id="1748243"/>
    <lineage>
        <taxon>Bacteria</taxon>
        <taxon>Pseudomonadati</taxon>
        <taxon>Pseudomonadota</taxon>
        <taxon>Gammaproteobacteria</taxon>
        <taxon>Candidatus Tenderiales</taxon>
        <taxon>Candidatus Tenderiaceae</taxon>
        <taxon>Candidatus Tenderia</taxon>
    </lineage>
</organism>
<comment type="catalytic activity">
    <reaction evidence="26">
        <text>[GlcNAc-(1-&gt;4)-Mur2Ac(oyl-L-Ala-gamma-D-Glu-L-Lys-D-Ala-D-Ala)](n)-di-trans,octa-cis-undecaprenyl diphosphate + beta-D-GlcNAc-(1-&gt;4)-Mur2Ac(oyl-L-Ala-gamma-D-Glu-L-Lys-D-Ala-D-Ala)-di-trans,octa-cis-undecaprenyl diphosphate = [GlcNAc-(1-&gt;4)-Mur2Ac(oyl-L-Ala-gamma-D-Glu-L-Lys-D-Ala-D-Ala)](n+1)-di-trans,octa-cis-undecaprenyl diphosphate + di-trans,octa-cis-undecaprenyl diphosphate + H(+)</text>
        <dbReference type="Rhea" id="RHEA:23708"/>
        <dbReference type="Rhea" id="RHEA-COMP:9602"/>
        <dbReference type="Rhea" id="RHEA-COMP:9603"/>
        <dbReference type="ChEBI" id="CHEBI:15378"/>
        <dbReference type="ChEBI" id="CHEBI:58405"/>
        <dbReference type="ChEBI" id="CHEBI:60033"/>
        <dbReference type="ChEBI" id="CHEBI:78435"/>
        <dbReference type="EC" id="2.4.99.28"/>
    </reaction>
</comment>
<dbReference type="KEGG" id="tee:Tel_14195"/>
<comment type="similarity">
    <text evidence="4">In the C-terminal section; belongs to the transpeptidase family.</text>
</comment>
<dbReference type="InterPro" id="IPR001264">
    <property type="entry name" value="Glyco_trans_51"/>
</dbReference>
<dbReference type="Pfam" id="PF00912">
    <property type="entry name" value="Transgly"/>
    <property type="match status" value="1"/>
</dbReference>
<reference evidence="32" key="1">
    <citation type="submission" date="2015-10" db="EMBL/GenBank/DDBJ databases">
        <title>Description of Candidatus Tenderia electrophaga gen. nov, sp. nov., an Uncultivated Electroautotroph from a Biocathode Enrichment.</title>
        <authorList>
            <person name="Eddie B.J."/>
            <person name="Malanoski A.P."/>
            <person name="Wang Z."/>
            <person name="Hall R.J."/>
            <person name="Oh S.D."/>
            <person name="Heiner C."/>
            <person name="Lin B."/>
            <person name="Strycharz-Glaven S.M."/>
        </authorList>
    </citation>
    <scope>NUCLEOTIDE SEQUENCE [LARGE SCALE GENOMIC DNA]</scope>
    <source>
        <strain evidence="32">NRL1</strain>
    </source>
</reference>
<keyword evidence="33" id="KW-1185">Reference proteome</keyword>
<evidence type="ECO:0000256" key="16">
    <source>
        <dbReference type="ARBA" id="ARBA00022960"/>
    </source>
</evidence>
<dbReference type="PANTHER" id="PTHR32282">
    <property type="entry name" value="BINDING PROTEIN TRANSPEPTIDASE, PUTATIVE-RELATED"/>
    <property type="match status" value="1"/>
</dbReference>
<dbReference type="InterPro" id="IPR031376">
    <property type="entry name" value="PCB_OB"/>
</dbReference>
<dbReference type="Proteomes" id="UP000055136">
    <property type="component" value="Chromosome"/>
</dbReference>
<keyword evidence="22" id="KW-0511">Multifunctional enzyme</keyword>
<keyword evidence="11" id="KW-0645">Protease</keyword>
<feature type="domain" description="Penicillin-binding protein transpeptidase" evidence="29">
    <location>
        <begin position="430"/>
        <end position="715"/>
    </location>
</feature>
<evidence type="ECO:0000256" key="6">
    <source>
        <dbReference type="ARBA" id="ARBA00012448"/>
    </source>
</evidence>
<feature type="domain" description="Penicillin-binding protein OB-like" evidence="31">
    <location>
        <begin position="320"/>
        <end position="428"/>
    </location>
</feature>
<sequence>MKFIRTLTRRVFLASVILLVLGVGAVAATYFYLSPQLPSVEVLRDVHFQVPLQVYTQDQQLIAEYGSKKRDPVKYAEIPDTMIKAILAAEDDRFFHHPGVDYQGILRAALNLIMTGEKAQGGSTITMQVARNFFLSSEKTYLRKINEIFLSFKIEKKLSKEEILELYLNKIYLGNRAYGIGSAAKTYYGAPLDELTLAQYAMIAGLPKAPSSFNPIANPERAVIRRDYVLKRMRGLGYISEAEFQAARSEPVSARLSRRSIDLDAPFIGEMVRSFMYERYGEDAYTSGFKVYVTIDPERQLAAQEALRQALLSYEHRHGFRGPVEQIDVGPGSDFENILARLDALPVVGDLRPAVVLYTEDQRAQGLLANGDQFELGWEGLSWAAPYLNTNRIGSAPESAQDILTAGDVVYIKQQTAGTWQLGQIPHVSGAIVALDPEDGAIVALSGGYDFFHSKFNRVTQAKRQPGSSFKPFIYSSALEKGFTPASIINDAPVVFDDPGLETSWRPENYSGRIYGPTRLREALTRSRNLVSIRLLQSIGIPYAIRYVQRFGFDPERLPRDLSLSLGSAAVTPLEMATGYAVFANGGFRVTPYFIQRIEDMDGNTVFEADPAIACLPCEEAEKEARLAAAAEADPPPDTEISAQALTAMTTIEEPDEPNLAERVITAQNAYLMTDMMQDVVRRGTARRALQLGRKDIAGKTGTTNDQRDAWFAGFNHELVAISWVGFDDGGPLGNRETGGHAALPMWIEFMRSALADMPETELEQPQGLVTVRIDPQTGLLAPPSQRNAVFEIFRHEHVPQRQAPDIDESVASPDSERGDESSPQLLF</sequence>
<gene>
    <name evidence="32" type="ORF">Tel_14195</name>
</gene>
<evidence type="ECO:0000259" key="31">
    <source>
        <dbReference type="Pfam" id="PF17092"/>
    </source>
</evidence>
<evidence type="ECO:0000259" key="30">
    <source>
        <dbReference type="Pfam" id="PF00912"/>
    </source>
</evidence>
<dbReference type="Pfam" id="PF00905">
    <property type="entry name" value="Transpeptidase"/>
    <property type="match status" value="1"/>
</dbReference>
<evidence type="ECO:0000256" key="17">
    <source>
        <dbReference type="ARBA" id="ARBA00022968"/>
    </source>
</evidence>
<dbReference type="FunFam" id="1.10.3810.10:FF:000003">
    <property type="entry name" value="Penicillin-binding protein 1a"/>
    <property type="match status" value="1"/>
</dbReference>
<keyword evidence="23" id="KW-0961">Cell wall biogenesis/degradation</keyword>
<evidence type="ECO:0000256" key="9">
    <source>
        <dbReference type="ARBA" id="ARBA00022519"/>
    </source>
</evidence>
<dbReference type="GO" id="GO:0008360">
    <property type="term" value="P:regulation of cell shape"/>
    <property type="evidence" value="ECO:0007669"/>
    <property type="project" value="UniProtKB-KW"/>
</dbReference>
<evidence type="ECO:0000313" key="33">
    <source>
        <dbReference type="Proteomes" id="UP000055136"/>
    </source>
</evidence>
<keyword evidence="15" id="KW-0378">Hydrolase</keyword>
<feature type="region of interest" description="Disordered" evidence="28">
    <location>
        <begin position="797"/>
        <end position="828"/>
    </location>
</feature>
<evidence type="ECO:0000256" key="4">
    <source>
        <dbReference type="ARBA" id="ARBA00007090"/>
    </source>
</evidence>
<evidence type="ECO:0000256" key="24">
    <source>
        <dbReference type="ARBA" id="ARBA00034000"/>
    </source>
</evidence>
<dbReference type="SUPFAM" id="SSF56601">
    <property type="entry name" value="beta-lactamase/transpeptidase-like"/>
    <property type="match status" value="1"/>
</dbReference>
<keyword evidence="13" id="KW-0808">Transferase</keyword>
<name>A0A0S2TGF0_9GAMM</name>
<evidence type="ECO:0000256" key="25">
    <source>
        <dbReference type="ARBA" id="ARBA00044770"/>
    </source>
</evidence>
<dbReference type="STRING" id="1748243.Tel_14195"/>
<dbReference type="Gene3D" id="3.40.710.10">
    <property type="entry name" value="DD-peptidase/beta-lactamase superfamily"/>
    <property type="match status" value="2"/>
</dbReference>
<comment type="catalytic activity">
    <reaction evidence="24">
        <text>Preferential cleavage: (Ac)2-L-Lys-D-Ala-|-D-Ala. Also transpeptidation of peptidyl-alanyl moieties that are N-acyl substituents of D-alanine.</text>
        <dbReference type="EC" id="3.4.16.4"/>
    </reaction>
</comment>
<dbReference type="GO" id="GO:0071555">
    <property type="term" value="P:cell wall organization"/>
    <property type="evidence" value="ECO:0007669"/>
    <property type="project" value="UniProtKB-KW"/>
</dbReference>
<dbReference type="GO" id="GO:0009002">
    <property type="term" value="F:serine-type D-Ala-D-Ala carboxypeptidase activity"/>
    <property type="evidence" value="ECO:0007669"/>
    <property type="project" value="UniProtKB-EC"/>
</dbReference>
<comment type="similarity">
    <text evidence="5">In the N-terminal section; belongs to the glycosyltransferase 51 family.</text>
</comment>
<keyword evidence="20" id="KW-0472">Membrane</keyword>
<evidence type="ECO:0000256" key="7">
    <source>
        <dbReference type="ARBA" id="ARBA00018638"/>
    </source>
</evidence>
<keyword evidence="8" id="KW-1003">Cell membrane</keyword>
<dbReference type="Gene3D" id="1.10.3810.10">
    <property type="entry name" value="Biosynthetic peptidoglycan transglycosylase-like"/>
    <property type="match status" value="1"/>
</dbReference>
<feature type="domain" description="Glycosyl transferase family 51" evidence="30">
    <location>
        <begin position="59"/>
        <end position="233"/>
    </location>
</feature>
<dbReference type="EMBL" id="CP013099">
    <property type="protein sequence ID" value="ALP54196.1"/>
    <property type="molecule type" value="Genomic_DNA"/>
</dbReference>
<comment type="function">
    <text evidence="1">Cell wall formation. Synthesis of cross-linked peptidoglycan from the lipid intermediates. The enzyme has a penicillin-insensitive transglycosylase N-terminal domain (formation of linear glycan strands) and a penicillin-sensitive transpeptidase C-terminal domain (cross-linking of the peptide subunits).</text>
</comment>
<keyword evidence="17" id="KW-0735">Signal-anchor</keyword>
<keyword evidence="9" id="KW-0997">Cell inner membrane</keyword>
<dbReference type="InterPro" id="IPR036950">
    <property type="entry name" value="PBP_transglycosylase"/>
</dbReference>
<evidence type="ECO:0000256" key="28">
    <source>
        <dbReference type="SAM" id="MobiDB-lite"/>
    </source>
</evidence>
<evidence type="ECO:0000256" key="2">
    <source>
        <dbReference type="ARBA" id="ARBA00004249"/>
    </source>
</evidence>
<dbReference type="AlphaFoldDB" id="A0A0S2TGF0"/>
<evidence type="ECO:0000256" key="18">
    <source>
        <dbReference type="ARBA" id="ARBA00022984"/>
    </source>
</evidence>
<evidence type="ECO:0000256" key="13">
    <source>
        <dbReference type="ARBA" id="ARBA00022679"/>
    </source>
</evidence>
<keyword evidence="12" id="KW-0328">Glycosyltransferase</keyword>
<comment type="pathway">
    <text evidence="27">Glycan biosynthesis.</text>
</comment>
<evidence type="ECO:0000256" key="5">
    <source>
        <dbReference type="ARBA" id="ARBA00007739"/>
    </source>
</evidence>
<proteinExistence type="inferred from homology"/>
<dbReference type="EC" id="3.4.16.4" evidence="6"/>
<keyword evidence="14" id="KW-0812">Transmembrane</keyword>
<evidence type="ECO:0000256" key="3">
    <source>
        <dbReference type="ARBA" id="ARBA00004752"/>
    </source>
</evidence>
<dbReference type="EC" id="2.4.99.28" evidence="25"/>
<dbReference type="GO" id="GO:0008658">
    <property type="term" value="F:penicillin binding"/>
    <property type="evidence" value="ECO:0007669"/>
    <property type="project" value="InterPro"/>
</dbReference>
<keyword evidence="19" id="KW-1133">Transmembrane helix</keyword>
<evidence type="ECO:0000256" key="19">
    <source>
        <dbReference type="ARBA" id="ARBA00022989"/>
    </source>
</evidence>
<dbReference type="InterPro" id="IPR023346">
    <property type="entry name" value="Lysozyme-like_dom_sf"/>
</dbReference>
<dbReference type="Pfam" id="PF17092">
    <property type="entry name" value="PCB_OB"/>
    <property type="match status" value="1"/>
</dbReference>
<keyword evidence="16" id="KW-0133">Cell shape</keyword>
<evidence type="ECO:0000256" key="12">
    <source>
        <dbReference type="ARBA" id="ARBA00022676"/>
    </source>
</evidence>
<dbReference type="GO" id="GO:0006508">
    <property type="term" value="P:proteolysis"/>
    <property type="evidence" value="ECO:0007669"/>
    <property type="project" value="UniProtKB-KW"/>
</dbReference>
<evidence type="ECO:0000256" key="21">
    <source>
        <dbReference type="ARBA" id="ARBA00023251"/>
    </source>
</evidence>
<dbReference type="InterPro" id="IPR001460">
    <property type="entry name" value="PCN-bd_Tpept"/>
</dbReference>
<comment type="subcellular location">
    <subcellularLocation>
        <location evidence="2">Cell inner membrane</location>
        <topology evidence="2">Single-pass type II membrane protein</topology>
    </subcellularLocation>
</comment>
<dbReference type="NCBIfam" id="TIGR02074">
    <property type="entry name" value="PBP_1a_fam"/>
    <property type="match status" value="1"/>
</dbReference>
<evidence type="ECO:0000256" key="22">
    <source>
        <dbReference type="ARBA" id="ARBA00023268"/>
    </source>
</evidence>
<evidence type="ECO:0000256" key="27">
    <source>
        <dbReference type="ARBA" id="ARBA00060592"/>
    </source>
</evidence>